<evidence type="ECO:0000259" key="2">
    <source>
        <dbReference type="Pfam" id="PF21787"/>
    </source>
</evidence>
<reference evidence="3" key="1">
    <citation type="submission" date="2021-07" db="EMBL/GenBank/DDBJ databases">
        <authorList>
            <person name="Catto M.A."/>
            <person name="Jacobson A."/>
            <person name="Kennedy G."/>
            <person name="Labadie P."/>
            <person name="Hunt B.G."/>
            <person name="Srinivasan R."/>
        </authorList>
    </citation>
    <scope>NUCLEOTIDE SEQUENCE</scope>
    <source>
        <strain evidence="3">PL_HMW_Pooled</strain>
        <tissue evidence="3">Head</tissue>
    </source>
</reference>
<proteinExistence type="predicted"/>
<protein>
    <submittedName>
        <fullName evidence="3">DNA transposase</fullName>
    </submittedName>
</protein>
<evidence type="ECO:0000313" key="4">
    <source>
        <dbReference type="Proteomes" id="UP001219518"/>
    </source>
</evidence>
<dbReference type="InterPro" id="IPR048365">
    <property type="entry name" value="TNP-like_RNaseH_N"/>
</dbReference>
<dbReference type="AlphaFoldDB" id="A0AAE1L619"/>
<evidence type="ECO:0000313" key="3">
    <source>
        <dbReference type="EMBL" id="KAK3907354.1"/>
    </source>
</evidence>
<reference evidence="3" key="2">
    <citation type="journal article" date="2023" name="BMC Genomics">
        <title>Pest status, molecular evolution, and epigenetic factors derived from the genome assembly of Frankliniella fusca, a thysanopteran phytovirus vector.</title>
        <authorList>
            <person name="Catto M.A."/>
            <person name="Labadie P.E."/>
            <person name="Jacobson A.L."/>
            <person name="Kennedy G.G."/>
            <person name="Srinivasan R."/>
            <person name="Hunt B.G."/>
        </authorList>
    </citation>
    <scope>NUCLEOTIDE SEQUENCE</scope>
    <source>
        <strain evidence="3">PL_HMW_Pooled</strain>
    </source>
</reference>
<feature type="compositionally biased region" description="Basic and acidic residues" evidence="1">
    <location>
        <begin position="201"/>
        <end position="224"/>
    </location>
</feature>
<accession>A0AAE1L619</accession>
<gene>
    <name evidence="3" type="ORF">KUF71_018183</name>
</gene>
<dbReference type="Proteomes" id="UP001219518">
    <property type="component" value="Unassembled WGS sequence"/>
</dbReference>
<feature type="region of interest" description="Disordered" evidence="1">
    <location>
        <begin position="257"/>
        <end position="290"/>
    </location>
</feature>
<evidence type="ECO:0000256" key="1">
    <source>
        <dbReference type="SAM" id="MobiDB-lite"/>
    </source>
</evidence>
<feature type="region of interest" description="Disordered" evidence="1">
    <location>
        <begin position="195"/>
        <end position="224"/>
    </location>
</feature>
<name>A0AAE1L619_9NEOP</name>
<dbReference type="Pfam" id="PF21787">
    <property type="entry name" value="TNP-like_RNaseH_N"/>
    <property type="match status" value="1"/>
</dbReference>
<keyword evidence="4" id="KW-1185">Reference proteome</keyword>
<feature type="compositionally biased region" description="Low complexity" evidence="1">
    <location>
        <begin position="257"/>
        <end position="273"/>
    </location>
</feature>
<feature type="domain" description="Transposable element P transposase-like RNase H" evidence="2">
    <location>
        <begin position="120"/>
        <end position="177"/>
    </location>
</feature>
<dbReference type="EMBL" id="JAHWGI010000007">
    <property type="protein sequence ID" value="KAK3907354.1"/>
    <property type="molecule type" value="Genomic_DNA"/>
</dbReference>
<sequence length="290" mass="32535">MVKTAAGTEEGDVVVKPMVNQYKEEIKQTLLKCSAKSKEVIDEAIKNLPPVQQEAVRVCFEAARRKTPCGRRYTIQWVYECMLIIIKSPDLYKHILEREILPMPSNTTIRGYLKKYRGAYGFQPATFHLLEKKAEELETEPNKRRGVLLLDEIKLPAGLYFDENSLKVAGFKDLGGGLAELGQDLEDQYEEACQRLPQENPKQEQKDARRAKQNEKNDKKRDKNLADHALVITFQPLQGTRVQNTACFLSKGAADDASAAARAARQRPAAEPRGSSLRPAGGPKQSLQVL</sequence>
<organism evidence="3 4">
    <name type="scientific">Frankliniella fusca</name>
    <dbReference type="NCBI Taxonomy" id="407009"/>
    <lineage>
        <taxon>Eukaryota</taxon>
        <taxon>Metazoa</taxon>
        <taxon>Ecdysozoa</taxon>
        <taxon>Arthropoda</taxon>
        <taxon>Hexapoda</taxon>
        <taxon>Insecta</taxon>
        <taxon>Pterygota</taxon>
        <taxon>Neoptera</taxon>
        <taxon>Paraneoptera</taxon>
        <taxon>Thysanoptera</taxon>
        <taxon>Terebrantia</taxon>
        <taxon>Thripoidea</taxon>
        <taxon>Thripidae</taxon>
        <taxon>Frankliniella</taxon>
    </lineage>
</organism>
<comment type="caution">
    <text evidence="3">The sequence shown here is derived from an EMBL/GenBank/DDBJ whole genome shotgun (WGS) entry which is preliminary data.</text>
</comment>